<keyword evidence="6" id="KW-0472">Membrane</keyword>
<dbReference type="AlphaFoldDB" id="E4L7G0"/>
<dbReference type="EMBL" id="AENT01000004">
    <property type="protein sequence ID" value="EFR43251.1"/>
    <property type="molecule type" value="Genomic_DNA"/>
</dbReference>
<accession>E4L7G0</accession>
<evidence type="ECO:0000313" key="8">
    <source>
        <dbReference type="EMBL" id="EFR43251.1"/>
    </source>
</evidence>
<evidence type="ECO:0000256" key="5">
    <source>
        <dbReference type="ARBA" id="ARBA00022989"/>
    </source>
</evidence>
<dbReference type="PANTHER" id="PTHR30558">
    <property type="entry name" value="EXBD MEMBRANE COMPONENT OF PMF-DRIVEN MACROMOLECULE IMPORT SYSTEM"/>
    <property type="match status" value="1"/>
</dbReference>
<keyword evidence="7" id="KW-0653">Protein transport</keyword>
<evidence type="ECO:0000256" key="4">
    <source>
        <dbReference type="ARBA" id="ARBA00022692"/>
    </source>
</evidence>
<dbReference type="GO" id="GO:0005886">
    <property type="term" value="C:plasma membrane"/>
    <property type="evidence" value="ECO:0007669"/>
    <property type="project" value="UniProtKB-SubCell"/>
</dbReference>
<sequence length="138" mass="15742">MKLKSLMFEKKPKIMIIPMIDIIFFLLVFFMMSMLTMVSQKSIDLNLPKASTSQVEQTSNLPIAIDSEGTIYVEKQKIEKSDFRARMEIAKKVNPNLSVIIRADERSKHKNFVFVIDELKSIGIEKIGIAVDSSENKS</sequence>
<reference evidence="8 9" key="1">
    <citation type="submission" date="2010-11" db="EMBL/GenBank/DDBJ databases">
        <authorList>
            <person name="Durkin A.S."/>
            <person name="Madupu R."/>
            <person name="Torralba M."/>
            <person name="Gillis M."/>
            <person name="Methe B."/>
            <person name="Sutton G."/>
            <person name="Nelson K.E."/>
        </authorList>
    </citation>
    <scope>NUCLEOTIDE SEQUENCE [LARGE SCALE GENOMIC DNA]</scope>
    <source>
        <strain evidence="8 9">UPII 345-E</strain>
    </source>
</reference>
<comment type="caution">
    <text evidence="8">The sequence shown here is derived from an EMBL/GenBank/DDBJ whole genome shotgun (WGS) entry which is preliminary data.</text>
</comment>
<evidence type="ECO:0000256" key="6">
    <source>
        <dbReference type="ARBA" id="ARBA00023136"/>
    </source>
</evidence>
<dbReference type="GO" id="GO:0022857">
    <property type="term" value="F:transmembrane transporter activity"/>
    <property type="evidence" value="ECO:0007669"/>
    <property type="project" value="InterPro"/>
</dbReference>
<gene>
    <name evidence="8" type="ORF">HMPREF9220_1191</name>
</gene>
<dbReference type="eggNOG" id="COG0848">
    <property type="taxonomic scope" value="Bacteria"/>
</dbReference>
<keyword evidence="3" id="KW-1003">Cell membrane</keyword>
<evidence type="ECO:0000256" key="7">
    <source>
        <dbReference type="RuleBase" id="RU003879"/>
    </source>
</evidence>
<dbReference type="Pfam" id="PF02472">
    <property type="entry name" value="ExbD"/>
    <property type="match status" value="1"/>
</dbReference>
<dbReference type="RefSeq" id="WP_007553857.1">
    <property type="nucleotide sequence ID" value="NZ_AENT01000004.1"/>
</dbReference>
<evidence type="ECO:0000256" key="2">
    <source>
        <dbReference type="ARBA" id="ARBA00005811"/>
    </source>
</evidence>
<keyword evidence="4 7" id="KW-0812">Transmembrane</keyword>
<evidence type="ECO:0000313" key="9">
    <source>
        <dbReference type="Proteomes" id="UP000004594"/>
    </source>
</evidence>
<organism evidence="8 9">
    <name type="scientific">Dialister micraerophilus UPII 345-E</name>
    <dbReference type="NCBI Taxonomy" id="910314"/>
    <lineage>
        <taxon>Bacteria</taxon>
        <taxon>Bacillati</taxon>
        <taxon>Bacillota</taxon>
        <taxon>Negativicutes</taxon>
        <taxon>Veillonellales</taxon>
        <taxon>Veillonellaceae</taxon>
        <taxon>Dialister</taxon>
    </lineage>
</organism>
<name>E4L7G0_9FIRM</name>
<proteinExistence type="inferred from homology"/>
<keyword evidence="7" id="KW-0813">Transport</keyword>
<comment type="similarity">
    <text evidence="2 7">Belongs to the ExbD/TolR family.</text>
</comment>
<evidence type="ECO:0000256" key="3">
    <source>
        <dbReference type="ARBA" id="ARBA00022475"/>
    </source>
</evidence>
<comment type="subcellular location">
    <subcellularLocation>
        <location evidence="1">Cell membrane</location>
        <topology evidence="1">Single-pass membrane protein</topology>
    </subcellularLocation>
    <subcellularLocation>
        <location evidence="7">Cell membrane</location>
        <topology evidence="7">Single-pass type II membrane protein</topology>
    </subcellularLocation>
</comment>
<dbReference type="InterPro" id="IPR003400">
    <property type="entry name" value="ExbD"/>
</dbReference>
<protein>
    <submittedName>
        <fullName evidence="8">Transport energizing protein, ExbD/TolR family</fullName>
    </submittedName>
</protein>
<dbReference type="GO" id="GO:0015031">
    <property type="term" value="P:protein transport"/>
    <property type="evidence" value="ECO:0007669"/>
    <property type="project" value="UniProtKB-KW"/>
</dbReference>
<dbReference type="Gene3D" id="3.30.420.270">
    <property type="match status" value="1"/>
</dbReference>
<evidence type="ECO:0000256" key="1">
    <source>
        <dbReference type="ARBA" id="ARBA00004162"/>
    </source>
</evidence>
<keyword evidence="5" id="KW-1133">Transmembrane helix</keyword>
<dbReference type="Proteomes" id="UP000004594">
    <property type="component" value="Unassembled WGS sequence"/>
</dbReference>